<evidence type="ECO:0000313" key="2">
    <source>
        <dbReference type="EMBL" id="RSI07037.1"/>
    </source>
</evidence>
<reference evidence="1 5" key="1">
    <citation type="submission" date="2018-11" db="EMBL/GenBank/DDBJ databases">
        <title>Genomes From Bacteria Associated with the Canine Oral Cavity: a Test Case for Automated Genome-Based Taxonomic Assignment.</title>
        <authorList>
            <person name="Coil D.A."/>
            <person name="Jospin G."/>
            <person name="Darling A.E."/>
            <person name="Wallis C."/>
            <person name="Davis I.J."/>
            <person name="Harris S."/>
            <person name="Eisen J.A."/>
            <person name="Holcombe L.J."/>
            <person name="O'Flynn C."/>
        </authorList>
    </citation>
    <scope>NUCLEOTIDE SEQUENCE [LARGE SCALE GENOMIC DNA]</scope>
    <source>
        <strain evidence="1 5">OH953</strain>
    </source>
</reference>
<evidence type="ECO:0000313" key="6">
    <source>
        <dbReference type="Proteomes" id="UP000280549"/>
    </source>
</evidence>
<dbReference type="EMBL" id="RJMR01000012">
    <property type="protein sequence ID" value="RSI22227.1"/>
    <property type="molecule type" value="Genomic_DNA"/>
</dbReference>
<dbReference type="EMBL" id="RJMK01000007">
    <property type="protein sequence ID" value="RSI07037.1"/>
    <property type="molecule type" value="Genomic_DNA"/>
</dbReference>
<evidence type="ECO:0000313" key="4">
    <source>
        <dbReference type="Proteomes" id="UP000272846"/>
    </source>
</evidence>
<comment type="caution">
    <text evidence="1">The sequence shown here is derived from an EMBL/GenBank/DDBJ whole genome shotgun (WGS) entry which is preliminary data.</text>
</comment>
<dbReference type="Proteomes" id="UP000277597">
    <property type="component" value="Unassembled WGS sequence"/>
</dbReference>
<reference evidence="4 6" key="2">
    <citation type="submission" date="2018-11" db="EMBL/GenBank/DDBJ databases">
        <title>Species Designations Belie Phenotypic and Genotypic Heterogeneity in Oral Streptococci.</title>
        <authorList>
            <person name="Velsko I."/>
        </authorList>
    </citation>
    <scope>NUCLEOTIDE SEQUENCE [LARGE SCALE GENOMIC DNA]</scope>
    <source>
        <strain evidence="3 6">BCC20</strain>
        <strain evidence="2 4">KLC04</strain>
    </source>
</reference>
<dbReference type="AlphaFoldDB" id="A0A3P1S1R6"/>
<dbReference type="RefSeq" id="WP_011837686.1">
    <property type="nucleotide sequence ID" value="NZ_CP071416.1"/>
</dbReference>
<proteinExistence type="predicted"/>
<protein>
    <recommendedName>
        <fullName evidence="7">Type 4 fimbrial biogenesis protein PilX N-terminal domain-containing protein</fullName>
    </recommendedName>
</protein>
<gene>
    <name evidence="3" type="ORF">D8881_11355</name>
    <name evidence="2" type="ORF">D8888_10450</name>
    <name evidence="1" type="ORF">EII39_09545</name>
</gene>
<dbReference type="Proteomes" id="UP000280549">
    <property type="component" value="Unassembled WGS sequence"/>
</dbReference>
<evidence type="ECO:0008006" key="7">
    <source>
        <dbReference type="Google" id="ProtNLM"/>
    </source>
</evidence>
<dbReference type="Proteomes" id="UP000272846">
    <property type="component" value="Unassembled WGS sequence"/>
</dbReference>
<accession>A0A3P1S1R6</accession>
<evidence type="ECO:0000313" key="1">
    <source>
        <dbReference type="EMBL" id="RRC91189.1"/>
    </source>
</evidence>
<evidence type="ECO:0000313" key="5">
    <source>
        <dbReference type="Proteomes" id="UP000277597"/>
    </source>
</evidence>
<name>A0A3P1S1R6_STRSA</name>
<dbReference type="EMBL" id="RQZI01000011">
    <property type="protein sequence ID" value="RRC91189.1"/>
    <property type="molecule type" value="Genomic_DNA"/>
</dbReference>
<sequence length="162" mass="17878">MKGKKRQGSTLPMVIVAIVLLVAMLGIMASIVDTGQMQTQRMYSYLKAKYIATSGSQLAWGALGEGASSPLYAEFSRRAQDKEGRIPKDPIISTHTFKDGGKAEIEMNGAFEGDDRSPRNYVITIKSKSTLANSKDYYEHVVIFNWETQGIRSEEGHLISAK</sequence>
<evidence type="ECO:0000313" key="3">
    <source>
        <dbReference type="EMBL" id="RSI22227.1"/>
    </source>
</evidence>
<organism evidence="1 5">
    <name type="scientific">Streptococcus sanguinis</name>
    <dbReference type="NCBI Taxonomy" id="1305"/>
    <lineage>
        <taxon>Bacteria</taxon>
        <taxon>Bacillati</taxon>
        <taxon>Bacillota</taxon>
        <taxon>Bacilli</taxon>
        <taxon>Lactobacillales</taxon>
        <taxon>Streptococcaceae</taxon>
        <taxon>Streptococcus</taxon>
    </lineage>
</organism>